<comment type="subcellular location">
    <subcellularLocation>
        <location evidence="1">Membrane</location>
        <topology evidence="1">Multi-pass membrane protein</topology>
    </subcellularLocation>
</comment>
<keyword evidence="2" id="KW-0813">Transport</keyword>
<dbReference type="InterPro" id="IPR013525">
    <property type="entry name" value="ABC2_TM"/>
</dbReference>
<feature type="transmembrane region" description="Helical" evidence="6">
    <location>
        <begin position="517"/>
        <end position="542"/>
    </location>
</feature>
<reference evidence="9 10" key="1">
    <citation type="submission" date="2023-02" db="EMBL/GenBank/DDBJ databases">
        <title>LHISI_Scaffold_Assembly.</title>
        <authorList>
            <person name="Stuart O.P."/>
            <person name="Cleave R."/>
            <person name="Magrath M.J.L."/>
            <person name="Mikheyev A.S."/>
        </authorList>
    </citation>
    <scope>NUCLEOTIDE SEQUENCE [LARGE SCALE GENOMIC DNA]</scope>
    <source>
        <strain evidence="9">Daus_M_001</strain>
        <tissue evidence="9">Leg muscle</tissue>
    </source>
</reference>
<keyword evidence="5 6" id="KW-0472">Membrane</keyword>
<evidence type="ECO:0000259" key="8">
    <source>
        <dbReference type="Pfam" id="PF19055"/>
    </source>
</evidence>
<comment type="caution">
    <text evidence="9">The sequence shown here is derived from an EMBL/GenBank/DDBJ whole genome shotgun (WGS) entry which is preliminary data.</text>
</comment>
<feature type="transmembrane region" description="Helical" evidence="6">
    <location>
        <begin position="549"/>
        <end position="570"/>
    </location>
</feature>
<dbReference type="SUPFAM" id="SSF52540">
    <property type="entry name" value="P-loop containing nucleoside triphosphate hydrolases"/>
    <property type="match status" value="1"/>
</dbReference>
<feature type="domain" description="ABC transporter family G" evidence="8">
    <location>
        <begin position="97"/>
        <end position="164"/>
    </location>
</feature>
<feature type="transmembrane region" description="Helical" evidence="6">
    <location>
        <begin position="708"/>
        <end position="728"/>
    </location>
</feature>
<evidence type="ECO:0000256" key="6">
    <source>
        <dbReference type="SAM" id="Phobius"/>
    </source>
</evidence>
<proteinExistence type="predicted"/>
<feature type="domain" description="ABC-2 type transporter transmembrane" evidence="7">
    <location>
        <begin position="222"/>
        <end position="295"/>
    </location>
</feature>
<sequence>MHGRRQQDSSICTDWREGSKILVVAQTRERAARDLLLRILDRGHQETSCGTDMVLTNPPLMFCDEPTSGLDAFMAQNVVSVLKSMAQKGKTVVCTIHQPSSEVFALFDKVLLMAEGRVAFLGTSQEACNFFRKLGAACPTNYNPGDFFIQLLAVIPSREEACKETIELICDNFNSSDMGLHINQITKPKLYQMEVMNSGVYTDGYGTECRRHSPYKASWCAQMRAVFWRSWLCAMKEPILIKVRVLQTIMVALVIGVVYFNQKMNQDGVMNINGALFLFLTNMTFQNLFAVINSIHATNTSPSAVPQYPVVINTRLYSRALGQMAFATDSWLLDRGRIYSVFCSELPVFLREHHNGMYRTDVYFLCKSLAEVPVFVFIPVVFTVVSYYMVGLNPAPGRIYMSAAIMTLIANVATSFGKSPYLTACSLYLYVYQQTAIVTFIANIAISCSKSPYLTACSLSLYVYQQTAIVTFIANIAISCGKLPYLTACSLYLYVYQQTAIVTFIANIAISCGKSPYLTACSLSLYVYQQTAIVTFIANIAISCGKSPYLTACSLSLYVYQQTAIVTFIANISTSFGKSPYLTACSLSLYVYQQTAIVTFIANIAISCGYLISCVSGTVSMALTIGPPVIIPFMLFGGFFLNNESVPPYFKWLSYLSWFRYGNEALLVNQWEDIDHIECTNNNITCPKNGVVVLEALNFCQDDFTLDILSLVGLILLFRLLAYLSLLARTIRGQ</sequence>
<keyword evidence="3 6" id="KW-0812">Transmembrane</keyword>
<keyword evidence="10" id="KW-1185">Reference proteome</keyword>
<dbReference type="PANTHER" id="PTHR48041">
    <property type="entry name" value="ABC TRANSPORTER G FAMILY MEMBER 28"/>
    <property type="match status" value="1"/>
</dbReference>
<evidence type="ECO:0000313" key="10">
    <source>
        <dbReference type="Proteomes" id="UP001159363"/>
    </source>
</evidence>
<dbReference type="InterPro" id="IPR050352">
    <property type="entry name" value="ABCG_transporters"/>
</dbReference>
<feature type="domain" description="ABC-2 type transporter transmembrane" evidence="7">
    <location>
        <begin position="594"/>
        <end position="671"/>
    </location>
</feature>
<evidence type="ECO:0000256" key="3">
    <source>
        <dbReference type="ARBA" id="ARBA00022692"/>
    </source>
</evidence>
<feature type="transmembrane region" description="Helical" evidence="6">
    <location>
        <begin position="491"/>
        <end position="511"/>
    </location>
</feature>
<protein>
    <recommendedName>
        <fullName evidence="11">Protein white</fullName>
    </recommendedName>
</protein>
<evidence type="ECO:0000259" key="7">
    <source>
        <dbReference type="Pfam" id="PF01061"/>
    </source>
</evidence>
<dbReference type="PANTHER" id="PTHR48041:SF129">
    <property type="entry name" value="PROTEIN WHITE"/>
    <property type="match status" value="1"/>
</dbReference>
<evidence type="ECO:0000256" key="1">
    <source>
        <dbReference type="ARBA" id="ARBA00004141"/>
    </source>
</evidence>
<evidence type="ECO:0008006" key="11">
    <source>
        <dbReference type="Google" id="ProtNLM"/>
    </source>
</evidence>
<dbReference type="Proteomes" id="UP001159363">
    <property type="component" value="Chromosome 14"/>
</dbReference>
<dbReference type="Gene3D" id="3.40.50.300">
    <property type="entry name" value="P-loop containing nucleotide triphosphate hydrolases"/>
    <property type="match status" value="1"/>
</dbReference>
<dbReference type="InterPro" id="IPR027417">
    <property type="entry name" value="P-loop_NTPase"/>
</dbReference>
<feature type="transmembrane region" description="Helical" evidence="6">
    <location>
        <begin position="459"/>
        <end position="479"/>
    </location>
</feature>
<organism evidence="9 10">
    <name type="scientific">Dryococelus australis</name>
    <dbReference type="NCBI Taxonomy" id="614101"/>
    <lineage>
        <taxon>Eukaryota</taxon>
        <taxon>Metazoa</taxon>
        <taxon>Ecdysozoa</taxon>
        <taxon>Arthropoda</taxon>
        <taxon>Hexapoda</taxon>
        <taxon>Insecta</taxon>
        <taxon>Pterygota</taxon>
        <taxon>Neoptera</taxon>
        <taxon>Polyneoptera</taxon>
        <taxon>Phasmatodea</taxon>
        <taxon>Verophasmatodea</taxon>
        <taxon>Anareolatae</taxon>
        <taxon>Phasmatidae</taxon>
        <taxon>Eurycanthinae</taxon>
        <taxon>Dryococelus</taxon>
    </lineage>
</organism>
<evidence type="ECO:0000256" key="4">
    <source>
        <dbReference type="ARBA" id="ARBA00022989"/>
    </source>
</evidence>
<feature type="transmembrane region" description="Helical" evidence="6">
    <location>
        <begin position="429"/>
        <end position="447"/>
    </location>
</feature>
<evidence type="ECO:0000256" key="2">
    <source>
        <dbReference type="ARBA" id="ARBA00022448"/>
    </source>
</evidence>
<feature type="transmembrane region" description="Helical" evidence="6">
    <location>
        <begin position="239"/>
        <end position="260"/>
    </location>
</feature>
<feature type="transmembrane region" description="Helical" evidence="6">
    <location>
        <begin position="619"/>
        <end position="641"/>
    </location>
</feature>
<keyword evidence="4 6" id="KW-1133">Transmembrane helix</keyword>
<evidence type="ECO:0000256" key="5">
    <source>
        <dbReference type="ARBA" id="ARBA00023136"/>
    </source>
</evidence>
<accession>A0ABQ9G9G4</accession>
<feature type="transmembrane region" description="Helical" evidence="6">
    <location>
        <begin position="399"/>
        <end position="417"/>
    </location>
</feature>
<feature type="transmembrane region" description="Helical" evidence="6">
    <location>
        <begin position="272"/>
        <end position="292"/>
    </location>
</feature>
<dbReference type="EMBL" id="JARBHB010000015">
    <property type="protein sequence ID" value="KAJ8868078.1"/>
    <property type="molecule type" value="Genomic_DNA"/>
</dbReference>
<evidence type="ECO:0000313" key="9">
    <source>
        <dbReference type="EMBL" id="KAJ8868078.1"/>
    </source>
</evidence>
<dbReference type="InterPro" id="IPR043926">
    <property type="entry name" value="ABCG_dom"/>
</dbReference>
<dbReference type="Pfam" id="PF19055">
    <property type="entry name" value="ABC2_membrane_7"/>
    <property type="match status" value="1"/>
</dbReference>
<name>A0ABQ9G9G4_9NEOP</name>
<feature type="transmembrane region" description="Helical" evidence="6">
    <location>
        <begin position="590"/>
        <end position="612"/>
    </location>
</feature>
<feature type="domain" description="ABC-2 type transporter transmembrane" evidence="7">
    <location>
        <begin position="340"/>
        <end position="417"/>
    </location>
</feature>
<feature type="transmembrane region" description="Helical" evidence="6">
    <location>
        <begin position="362"/>
        <end position="387"/>
    </location>
</feature>
<dbReference type="Pfam" id="PF01061">
    <property type="entry name" value="ABC2_membrane"/>
    <property type="match status" value="3"/>
</dbReference>
<gene>
    <name evidence="9" type="ORF">PR048_031887</name>
</gene>